<feature type="transmembrane region" description="Helical" evidence="8">
    <location>
        <begin position="12"/>
        <end position="32"/>
    </location>
</feature>
<keyword evidence="11" id="KW-1185">Reference proteome</keyword>
<evidence type="ECO:0000256" key="2">
    <source>
        <dbReference type="ARBA" id="ARBA00022617"/>
    </source>
</evidence>
<evidence type="ECO:0000256" key="1">
    <source>
        <dbReference type="ARBA" id="ARBA00022448"/>
    </source>
</evidence>
<protein>
    <submittedName>
        <fullName evidence="10">Cytochrome c</fullName>
    </submittedName>
</protein>
<dbReference type="GO" id="GO:0046872">
    <property type="term" value="F:metal ion binding"/>
    <property type="evidence" value="ECO:0007669"/>
    <property type="project" value="UniProtKB-KW"/>
</dbReference>
<evidence type="ECO:0000256" key="6">
    <source>
        <dbReference type="PROSITE-ProRule" id="PRU00433"/>
    </source>
</evidence>
<evidence type="ECO:0000256" key="7">
    <source>
        <dbReference type="SAM" id="MobiDB-lite"/>
    </source>
</evidence>
<feature type="domain" description="Cytochrome c" evidence="9">
    <location>
        <begin position="71"/>
        <end position="172"/>
    </location>
</feature>
<proteinExistence type="predicted"/>
<dbReference type="EMBL" id="FYEH01000005">
    <property type="protein sequence ID" value="SNB67042.1"/>
    <property type="molecule type" value="Genomic_DNA"/>
</dbReference>
<keyword evidence="8" id="KW-0472">Membrane</keyword>
<accession>A0A212R4T5</accession>
<keyword evidence="8" id="KW-0812">Transmembrane</keyword>
<gene>
    <name evidence="10" type="ORF">SAMN07250955_105243</name>
</gene>
<keyword evidence="3 6" id="KW-0479">Metal-binding</keyword>
<dbReference type="PROSITE" id="PS51007">
    <property type="entry name" value="CYTC"/>
    <property type="match status" value="1"/>
</dbReference>
<dbReference type="AlphaFoldDB" id="A0A212R4T5"/>
<keyword evidence="2 6" id="KW-0349">Heme</keyword>
<dbReference type="InterPro" id="IPR036909">
    <property type="entry name" value="Cyt_c-like_dom_sf"/>
</dbReference>
<name>A0A212R4T5_9PROT</name>
<dbReference type="RefSeq" id="WP_088561241.1">
    <property type="nucleotide sequence ID" value="NZ_FYEH01000005.1"/>
</dbReference>
<evidence type="ECO:0000256" key="8">
    <source>
        <dbReference type="SAM" id="Phobius"/>
    </source>
</evidence>
<evidence type="ECO:0000259" key="9">
    <source>
        <dbReference type="PROSITE" id="PS51007"/>
    </source>
</evidence>
<feature type="compositionally biased region" description="Polar residues" evidence="7">
    <location>
        <begin position="185"/>
        <end position="204"/>
    </location>
</feature>
<keyword evidence="8" id="KW-1133">Transmembrane helix</keyword>
<reference evidence="10 11" key="1">
    <citation type="submission" date="2017-06" db="EMBL/GenBank/DDBJ databases">
        <authorList>
            <person name="Kim H.J."/>
            <person name="Triplett B.A."/>
        </authorList>
    </citation>
    <scope>NUCLEOTIDE SEQUENCE [LARGE SCALE GENOMIC DNA]</scope>
    <source>
        <strain evidence="10 11">B29T1</strain>
    </source>
</reference>
<evidence type="ECO:0000313" key="11">
    <source>
        <dbReference type="Proteomes" id="UP000197065"/>
    </source>
</evidence>
<dbReference type="PANTHER" id="PTHR11961">
    <property type="entry name" value="CYTOCHROME C"/>
    <property type="match status" value="1"/>
</dbReference>
<keyword evidence="5 6" id="KW-0408">Iron</keyword>
<dbReference type="Gene3D" id="1.10.760.10">
    <property type="entry name" value="Cytochrome c-like domain"/>
    <property type="match status" value="1"/>
</dbReference>
<dbReference type="SUPFAM" id="SSF46626">
    <property type="entry name" value="Cytochrome c"/>
    <property type="match status" value="1"/>
</dbReference>
<dbReference type="GO" id="GO:0009055">
    <property type="term" value="F:electron transfer activity"/>
    <property type="evidence" value="ECO:0007669"/>
    <property type="project" value="InterPro"/>
</dbReference>
<dbReference type="GO" id="GO:0020037">
    <property type="term" value="F:heme binding"/>
    <property type="evidence" value="ECO:0007669"/>
    <property type="project" value="InterPro"/>
</dbReference>
<keyword evidence="4" id="KW-0249">Electron transport</keyword>
<evidence type="ECO:0000256" key="5">
    <source>
        <dbReference type="ARBA" id="ARBA00023004"/>
    </source>
</evidence>
<evidence type="ECO:0000256" key="3">
    <source>
        <dbReference type="ARBA" id="ARBA00022723"/>
    </source>
</evidence>
<organism evidence="10 11">
    <name type="scientific">Arboricoccus pini</name>
    <dbReference type="NCBI Taxonomy" id="1963835"/>
    <lineage>
        <taxon>Bacteria</taxon>
        <taxon>Pseudomonadati</taxon>
        <taxon>Pseudomonadota</taxon>
        <taxon>Alphaproteobacteria</taxon>
        <taxon>Geminicoccales</taxon>
        <taxon>Geminicoccaceae</taxon>
        <taxon>Arboricoccus</taxon>
    </lineage>
</organism>
<dbReference type="InterPro" id="IPR009056">
    <property type="entry name" value="Cyt_c-like_dom"/>
</dbReference>
<dbReference type="PRINTS" id="PR00604">
    <property type="entry name" value="CYTCHRMECIAB"/>
</dbReference>
<dbReference type="Pfam" id="PF00034">
    <property type="entry name" value="Cytochrom_C"/>
    <property type="match status" value="1"/>
</dbReference>
<dbReference type="Proteomes" id="UP000197065">
    <property type="component" value="Unassembled WGS sequence"/>
</dbReference>
<dbReference type="OrthoDB" id="9805828at2"/>
<feature type="region of interest" description="Disordered" evidence="7">
    <location>
        <begin position="174"/>
        <end position="204"/>
    </location>
</feature>
<evidence type="ECO:0000256" key="4">
    <source>
        <dbReference type="ARBA" id="ARBA00022982"/>
    </source>
</evidence>
<sequence length="204" mass="20824">MEASLEGQKFIGAILTGAILAIGSGVLAGIIYSPHKPEHNAYQVDVSVLAAGGGESAAQSLVPIAQRLAAADAGKGAATAKVCLSCHTFDEGAPNKIGPNLYDTVGEEIGKGKASYPFSPALSGHGGKWDYENLDRFLTSPKEFAPGTKMSFAGLSKPDQRANVIAFLRSLSADPVPLPTKDAPDNTSASGSEKSGTTISAPAP</sequence>
<evidence type="ECO:0000313" key="10">
    <source>
        <dbReference type="EMBL" id="SNB67042.1"/>
    </source>
</evidence>
<keyword evidence="1" id="KW-0813">Transport</keyword>
<dbReference type="InterPro" id="IPR002327">
    <property type="entry name" value="Cyt_c_1A/1B"/>
</dbReference>